<dbReference type="EMBL" id="GEDC01018033">
    <property type="protein sequence ID" value="JAS19265.1"/>
    <property type="molecule type" value="Transcribed_RNA"/>
</dbReference>
<evidence type="ECO:0000313" key="2">
    <source>
        <dbReference type="EMBL" id="JAS19265.1"/>
    </source>
</evidence>
<keyword evidence="1" id="KW-0812">Transmembrane</keyword>
<proteinExistence type="predicted"/>
<protein>
    <recommendedName>
        <fullName evidence="3">MIT domain-containing protein</fullName>
    </recommendedName>
</protein>
<feature type="non-terminal residue" evidence="2">
    <location>
        <position position="187"/>
    </location>
</feature>
<gene>
    <name evidence="2" type="ORF">g.42523</name>
</gene>
<evidence type="ECO:0000256" key="1">
    <source>
        <dbReference type="SAM" id="Phobius"/>
    </source>
</evidence>
<keyword evidence="1" id="KW-1133">Transmembrane helix</keyword>
<accession>A0A1B6D101</accession>
<dbReference type="AlphaFoldDB" id="A0A1B6D101"/>
<name>A0A1B6D101_9HEMI</name>
<organism evidence="2">
    <name type="scientific">Clastoptera arizonana</name>
    <name type="common">Arizona spittle bug</name>
    <dbReference type="NCBI Taxonomy" id="38151"/>
    <lineage>
        <taxon>Eukaryota</taxon>
        <taxon>Metazoa</taxon>
        <taxon>Ecdysozoa</taxon>
        <taxon>Arthropoda</taxon>
        <taxon>Hexapoda</taxon>
        <taxon>Insecta</taxon>
        <taxon>Pterygota</taxon>
        <taxon>Neoptera</taxon>
        <taxon>Paraneoptera</taxon>
        <taxon>Hemiptera</taxon>
        <taxon>Auchenorrhyncha</taxon>
        <taxon>Cercopoidea</taxon>
        <taxon>Clastopteridae</taxon>
        <taxon>Clastoptera</taxon>
    </lineage>
</organism>
<sequence>MLRKSGSKCHKKSRTVEEKTIAVIIPESVHERNLHIFSLPLIFVFNILRSCLNLLYVVFRYICRSSSKIFVYSAFRKNCNTEEQTSETVCEPEECSYEYTNEMSCHRAKHLNSPGLVDPLLARQKDHHRKAFEFISKALKIDEENEGVFIGHKDIAIELYKKGILELEKGISIDCHSGKGEVWERAQ</sequence>
<evidence type="ECO:0008006" key="3">
    <source>
        <dbReference type="Google" id="ProtNLM"/>
    </source>
</evidence>
<dbReference type="Gene3D" id="1.20.58.80">
    <property type="entry name" value="Phosphotransferase system, lactose/cellobiose-type IIA subunit"/>
    <property type="match status" value="1"/>
</dbReference>
<reference evidence="2" key="1">
    <citation type="submission" date="2015-12" db="EMBL/GenBank/DDBJ databases">
        <title>De novo transcriptome assembly of four potential Pierce s Disease insect vectors from Arizona vineyards.</title>
        <authorList>
            <person name="Tassone E.E."/>
        </authorList>
    </citation>
    <scope>NUCLEOTIDE SEQUENCE</scope>
</reference>
<keyword evidence="1" id="KW-0472">Membrane</keyword>
<feature type="transmembrane region" description="Helical" evidence="1">
    <location>
        <begin position="36"/>
        <end position="59"/>
    </location>
</feature>